<comment type="caution">
    <text evidence="7">The sequence shown here is derived from an EMBL/GenBank/DDBJ whole genome shotgun (WGS) entry which is preliminary data.</text>
</comment>
<dbReference type="CDD" id="cd16650">
    <property type="entry name" value="SP-RING_PIAS-like"/>
    <property type="match status" value="1"/>
</dbReference>
<dbReference type="GO" id="GO:0061665">
    <property type="term" value="F:SUMO ligase activity"/>
    <property type="evidence" value="ECO:0007669"/>
    <property type="project" value="TreeGrafter"/>
</dbReference>
<reference evidence="7" key="1">
    <citation type="submission" date="2016-09" db="EMBL/GenBank/DDBJ databases">
        <authorList>
            <person name="Hebert L."/>
            <person name="Moumen B."/>
        </authorList>
    </citation>
    <scope>NUCLEOTIDE SEQUENCE [LARGE SCALE GENOMIC DNA]</scope>
    <source>
        <strain evidence="7">OVI</strain>
    </source>
</reference>
<keyword evidence="8" id="KW-1185">Reference proteome</keyword>
<dbReference type="GO" id="GO:0016925">
    <property type="term" value="P:protein sumoylation"/>
    <property type="evidence" value="ECO:0007669"/>
    <property type="project" value="TreeGrafter"/>
</dbReference>
<dbReference type="Proteomes" id="UP000195570">
    <property type="component" value="Unassembled WGS sequence"/>
</dbReference>
<feature type="compositionally biased region" description="Polar residues" evidence="5">
    <location>
        <begin position="363"/>
        <end position="377"/>
    </location>
</feature>
<dbReference type="PROSITE" id="PS51044">
    <property type="entry name" value="ZF_SP_RING"/>
    <property type="match status" value="1"/>
</dbReference>
<keyword evidence="2 4" id="KW-0863">Zinc-finger</keyword>
<proteinExistence type="predicted"/>
<evidence type="ECO:0000256" key="1">
    <source>
        <dbReference type="ARBA" id="ARBA00022723"/>
    </source>
</evidence>
<gene>
    <name evidence="7" type="ORF">TEOVI_000038200</name>
</gene>
<keyword evidence="3" id="KW-0862">Zinc</keyword>
<evidence type="ECO:0000256" key="2">
    <source>
        <dbReference type="ARBA" id="ARBA00022771"/>
    </source>
</evidence>
<dbReference type="GO" id="GO:0000785">
    <property type="term" value="C:chromatin"/>
    <property type="evidence" value="ECO:0007669"/>
    <property type="project" value="TreeGrafter"/>
</dbReference>
<keyword evidence="1" id="KW-0479">Metal-binding</keyword>
<organism evidence="7 8">
    <name type="scientific">Trypanosoma equiperdum</name>
    <dbReference type="NCBI Taxonomy" id="5694"/>
    <lineage>
        <taxon>Eukaryota</taxon>
        <taxon>Discoba</taxon>
        <taxon>Euglenozoa</taxon>
        <taxon>Kinetoplastea</taxon>
        <taxon>Metakinetoplastina</taxon>
        <taxon>Trypanosomatida</taxon>
        <taxon>Trypanosomatidae</taxon>
        <taxon>Trypanosoma</taxon>
    </lineage>
</organism>
<dbReference type="GO" id="GO:0008270">
    <property type="term" value="F:zinc ion binding"/>
    <property type="evidence" value="ECO:0007669"/>
    <property type="project" value="UniProtKB-KW"/>
</dbReference>
<dbReference type="VEuPathDB" id="TriTrypDB:TEOVI_000038200"/>
<dbReference type="AlphaFoldDB" id="A0A1G4I5C9"/>
<dbReference type="PANTHER" id="PTHR10782:SF96">
    <property type="entry name" value="SP-RING-TYPE DOMAIN-CONTAINING PROTEIN"/>
    <property type="match status" value="1"/>
</dbReference>
<evidence type="ECO:0000259" key="6">
    <source>
        <dbReference type="PROSITE" id="PS51044"/>
    </source>
</evidence>
<evidence type="ECO:0000256" key="4">
    <source>
        <dbReference type="PROSITE-ProRule" id="PRU00452"/>
    </source>
</evidence>
<dbReference type="Gene3D" id="3.30.40.10">
    <property type="entry name" value="Zinc/RING finger domain, C3HC4 (zinc finger)"/>
    <property type="match status" value="1"/>
</dbReference>
<dbReference type="RefSeq" id="XP_067078341.1">
    <property type="nucleotide sequence ID" value="XM_067222240.1"/>
</dbReference>
<feature type="region of interest" description="Disordered" evidence="5">
    <location>
        <begin position="173"/>
        <end position="239"/>
    </location>
</feature>
<dbReference type="GeneID" id="92374322"/>
<dbReference type="PANTHER" id="PTHR10782">
    <property type="entry name" value="ZINC FINGER MIZ DOMAIN-CONTAINING PROTEIN"/>
    <property type="match status" value="1"/>
</dbReference>
<dbReference type="InterPro" id="IPR013083">
    <property type="entry name" value="Znf_RING/FYVE/PHD"/>
</dbReference>
<name>A0A1G4I5C9_TRYEQ</name>
<feature type="domain" description="SP-RING-type" evidence="6">
    <location>
        <begin position="234"/>
        <end position="315"/>
    </location>
</feature>
<evidence type="ECO:0000313" key="8">
    <source>
        <dbReference type="Proteomes" id="UP000195570"/>
    </source>
</evidence>
<dbReference type="Pfam" id="PF02891">
    <property type="entry name" value="zf-MIZ"/>
    <property type="match status" value="1"/>
</dbReference>
<dbReference type="InterPro" id="IPR004181">
    <property type="entry name" value="Znf_MIZ"/>
</dbReference>
<sequence>MLPPISVQSPCFPILSLVRRFDLSSSGGSDGIVLQKVGVPPSSARNVASFSDRVDLVLFPCKLGDPAQPIGWPQTNQQEFTVMVNDRFITSEFPRCPSRSASHRTLAGMPLSSFLPKGPDGGIAAEAELKILVVRRGKWTATFLLAWCNVIEPEVIIDRTIARLLREPLSTPAKANEWDSASSSASAAESAAGDSDIDVDSGWVDDKADNTHNSGGRNGRKSADAPNLPNGTAGDNGVQDGEAVVTLRCPLSYGRMKIAGRGNHCSHLTCFDLLTYLSASLQSNSWNCPICDGPVFIGDVCIDSTLQAALEGLDSNAFSVVLFGRDHKEWRSVEGATCGSDEESVDGCEVMMVEEEEEEINQQEKQQSECPSLPLTT</sequence>
<feature type="compositionally biased region" description="Low complexity" evidence="5">
    <location>
        <begin position="180"/>
        <end position="192"/>
    </location>
</feature>
<protein>
    <submittedName>
        <fullName evidence="7">MIZ/SP-RING zinc finger, putative</fullName>
    </submittedName>
</protein>
<evidence type="ECO:0000256" key="5">
    <source>
        <dbReference type="SAM" id="MobiDB-lite"/>
    </source>
</evidence>
<feature type="region of interest" description="Disordered" evidence="5">
    <location>
        <begin position="355"/>
        <end position="377"/>
    </location>
</feature>
<evidence type="ECO:0000313" key="7">
    <source>
        <dbReference type="EMBL" id="SCU66971.1"/>
    </source>
</evidence>
<accession>A0A1G4I5C9</accession>
<evidence type="ECO:0000256" key="3">
    <source>
        <dbReference type="ARBA" id="ARBA00022833"/>
    </source>
</evidence>
<dbReference type="EMBL" id="CZPT02000654">
    <property type="protein sequence ID" value="SCU66971.1"/>
    <property type="molecule type" value="Genomic_DNA"/>
</dbReference>